<dbReference type="Proteomes" id="UP001252243">
    <property type="component" value="Unassembled WGS sequence"/>
</dbReference>
<keyword evidence="2" id="KW-0813">Transport</keyword>
<accession>A0ABU1UBZ8</accession>
<comment type="similarity">
    <text evidence="1">Belongs to the ABC transporter superfamily.</text>
</comment>
<feature type="region of interest" description="Disordered" evidence="3">
    <location>
        <begin position="125"/>
        <end position="183"/>
    </location>
</feature>
<sequence length="299" mass="32003">MLENIVEAPIHVLGRPRNEVTAEAQTLLDRVELGNRGHSYPQELSGGQQQRIAITRALAMKPKLMLFDEPTSALDPELVGEVLDVMKSLAEAGMTMVVVTHELGFARQVSDQVVFMDQGVVVESGAPTDVLGSPQHERTQAFLSRSSRTSPTQAGDVSGHKKGTSPMPRQQVTTDLAPSPAGPYSQGTAANGFLFTAGQTPHDPVTGDTVGTTIEEQTVQAMKNLAAVLAGHGLDFSYVVKTTVHLHHPGRDFAGFNASYEEFVEAPYPARTTVGSFLGDFLVEIDAVAAMPSSFQVLH</sequence>
<dbReference type="PANTHER" id="PTHR43166">
    <property type="entry name" value="AMINO ACID IMPORT ATP-BINDING PROTEIN"/>
    <property type="match status" value="1"/>
</dbReference>
<evidence type="ECO:0000256" key="2">
    <source>
        <dbReference type="ARBA" id="ARBA00022448"/>
    </source>
</evidence>
<dbReference type="CDD" id="cd00448">
    <property type="entry name" value="YjgF_YER057c_UK114_family"/>
    <property type="match status" value="1"/>
</dbReference>
<dbReference type="Pfam" id="PF00005">
    <property type="entry name" value="ABC_tran"/>
    <property type="match status" value="1"/>
</dbReference>
<feature type="compositionally biased region" description="Polar residues" evidence="3">
    <location>
        <begin position="167"/>
        <end position="176"/>
    </location>
</feature>
<name>A0ABU1UBZ8_9MICC</name>
<evidence type="ECO:0000256" key="3">
    <source>
        <dbReference type="SAM" id="MobiDB-lite"/>
    </source>
</evidence>
<evidence type="ECO:0000256" key="1">
    <source>
        <dbReference type="ARBA" id="ARBA00005417"/>
    </source>
</evidence>
<protein>
    <submittedName>
        <fullName evidence="5">Reactive intermediate/imine deaminase</fullName>
    </submittedName>
</protein>
<dbReference type="SUPFAM" id="SSF52540">
    <property type="entry name" value="P-loop containing nucleoside triphosphate hydrolases"/>
    <property type="match status" value="1"/>
</dbReference>
<organism evidence="5 6">
    <name type="scientific">Arthrobacter ginsengisoli</name>
    <dbReference type="NCBI Taxonomy" id="1356565"/>
    <lineage>
        <taxon>Bacteria</taxon>
        <taxon>Bacillati</taxon>
        <taxon>Actinomycetota</taxon>
        <taxon>Actinomycetes</taxon>
        <taxon>Micrococcales</taxon>
        <taxon>Micrococcaceae</taxon>
        <taxon>Arthrobacter</taxon>
    </lineage>
</organism>
<evidence type="ECO:0000313" key="5">
    <source>
        <dbReference type="EMBL" id="MDR7082719.1"/>
    </source>
</evidence>
<dbReference type="InterPro" id="IPR027417">
    <property type="entry name" value="P-loop_NTPase"/>
</dbReference>
<comment type="caution">
    <text evidence="5">The sequence shown here is derived from an EMBL/GenBank/DDBJ whole genome shotgun (WGS) entry which is preliminary data.</text>
</comment>
<dbReference type="Gene3D" id="3.40.50.300">
    <property type="entry name" value="P-loop containing nucleotide triphosphate hydrolases"/>
    <property type="match status" value="1"/>
</dbReference>
<evidence type="ECO:0000259" key="4">
    <source>
        <dbReference type="Pfam" id="PF00005"/>
    </source>
</evidence>
<reference evidence="5 6" key="1">
    <citation type="submission" date="2023-07" db="EMBL/GenBank/DDBJ databases">
        <title>Sorghum-associated microbial communities from plants grown in Nebraska, USA.</title>
        <authorList>
            <person name="Schachtman D."/>
        </authorList>
    </citation>
    <scope>NUCLEOTIDE SEQUENCE [LARGE SCALE GENOMIC DNA]</scope>
    <source>
        <strain evidence="5 6">BE167</strain>
    </source>
</reference>
<feature type="compositionally biased region" description="Polar residues" evidence="3">
    <location>
        <begin position="141"/>
        <end position="155"/>
    </location>
</feature>
<evidence type="ECO:0000313" key="6">
    <source>
        <dbReference type="Proteomes" id="UP001252243"/>
    </source>
</evidence>
<feature type="domain" description="ABC transporter" evidence="4">
    <location>
        <begin position="19"/>
        <end position="72"/>
    </location>
</feature>
<keyword evidence="6" id="KW-1185">Reference proteome</keyword>
<dbReference type="EMBL" id="JAVDVQ010000007">
    <property type="protein sequence ID" value="MDR7082719.1"/>
    <property type="molecule type" value="Genomic_DNA"/>
</dbReference>
<dbReference type="InterPro" id="IPR006175">
    <property type="entry name" value="YjgF/YER057c/UK114"/>
</dbReference>
<gene>
    <name evidence="5" type="ORF">J2X01_002009</name>
</gene>
<dbReference type="Gene3D" id="3.30.1330.40">
    <property type="entry name" value="RutC-like"/>
    <property type="match status" value="1"/>
</dbReference>
<dbReference type="InterPro" id="IPR035959">
    <property type="entry name" value="RutC-like_sf"/>
</dbReference>
<dbReference type="PANTHER" id="PTHR43166:SF4">
    <property type="entry name" value="PHOSPHONATES IMPORT ATP-BINDING PROTEIN PHNC"/>
    <property type="match status" value="1"/>
</dbReference>
<dbReference type="Pfam" id="PF01042">
    <property type="entry name" value="Ribonuc_L-PSP"/>
    <property type="match status" value="1"/>
</dbReference>
<proteinExistence type="inferred from homology"/>
<dbReference type="InterPro" id="IPR050086">
    <property type="entry name" value="MetN_ABC_transporter-like"/>
</dbReference>
<dbReference type="SUPFAM" id="SSF55298">
    <property type="entry name" value="YjgF-like"/>
    <property type="match status" value="1"/>
</dbReference>
<dbReference type="InterPro" id="IPR003439">
    <property type="entry name" value="ABC_transporter-like_ATP-bd"/>
</dbReference>